<comment type="caution">
    <text evidence="1">The sequence shown here is derived from an EMBL/GenBank/DDBJ whole genome shotgun (WGS) entry which is preliminary data.</text>
</comment>
<protein>
    <recommendedName>
        <fullName evidence="3">ATP-binding protein</fullName>
    </recommendedName>
</protein>
<accession>A0ABW0QXW9</accession>
<organism evidence="1 2">
    <name type="scientific">Cohnella yongneupensis</name>
    <dbReference type="NCBI Taxonomy" id="425006"/>
    <lineage>
        <taxon>Bacteria</taxon>
        <taxon>Bacillati</taxon>
        <taxon>Bacillota</taxon>
        <taxon>Bacilli</taxon>
        <taxon>Bacillales</taxon>
        <taxon>Paenibacillaceae</taxon>
        <taxon>Cohnella</taxon>
    </lineage>
</organism>
<dbReference type="EMBL" id="JBHSNC010000010">
    <property type="protein sequence ID" value="MFC5528452.1"/>
    <property type="molecule type" value="Genomic_DNA"/>
</dbReference>
<dbReference type="Proteomes" id="UP001596108">
    <property type="component" value="Unassembled WGS sequence"/>
</dbReference>
<gene>
    <name evidence="1" type="ORF">ACFPQ4_03170</name>
</gene>
<sequence length="819" mass="94559">MNLIERRRPDYTVFRIIPHHTVLNSSSRNFQRSLYELFSIRYRPHKEGYRIVHRPAPDFWWITQLAADSIEYYVAMPADFADAFRTKFRNHEQWRKSTLEPVESFDLAIADENTDLYAMKYKRHDIYSLDVDYTEQSIPVRNVLGITNELEENEAVSILIRTETMPRKKWKKVADYAWEQWDKGGVPYRAGFDPLRILRHVANGVTHVFYEAKSLVDDVLAGIENSFFHKNGGERKKVERPKMPNPDRAELMVNGDVSPGSKNKRNMPVFKTSIRYAVTCQDPVKREMLARSVAGAYSVVTEKGRFHDNRLEMVKVNIRPKEALNDLRNWRIREMAPNLMSVDELGKLQQLPTSELQLEFAGAMESNRRVEIELPKVFLDESGILAGTATDRGEVYKVHIPTNRPDKLYMARAVIGSPRMGKDQHVINMVVEAKREHGIGAVIPDFIDERNGHRGMADAVRDHLPPEDVIDINLADTAFAPYLGLQSIFQNVKDTRVAADVIAEYLTDFLLADGDEDKFQTADFTREAAKVTNGDFTDMKAMFMNEQFRRNKIKELDQVFDMDTWKDFDKMSEGKQGQIFGPVMRRINQIVGSEFLKPMFCQSYNPSMDLYKWLQEGKVVIIRCRMPDGIPMPERIKETLGYWIVMLTFLIKLAQDGKGAGTFLVLNEPHQFLSKGLVHFTKRMLREGPKYRLAPIVVFHDFSAFHEYPGFVDTLLSASVNWHLFKNTHLDTYKKLMPYLGKTFAEPQQAFDATKQFQYIACWLHEGEYEAPFVCDALPLVGKRYETMDNSFLTKRHARQYGRPIAEVLADIKKRKGGA</sequence>
<dbReference type="RefSeq" id="WP_378110289.1">
    <property type="nucleotide sequence ID" value="NZ_JBHSNC010000010.1"/>
</dbReference>
<keyword evidence="2" id="KW-1185">Reference proteome</keyword>
<evidence type="ECO:0008006" key="3">
    <source>
        <dbReference type="Google" id="ProtNLM"/>
    </source>
</evidence>
<dbReference type="InterPro" id="IPR027417">
    <property type="entry name" value="P-loop_NTPase"/>
</dbReference>
<evidence type="ECO:0000313" key="2">
    <source>
        <dbReference type="Proteomes" id="UP001596108"/>
    </source>
</evidence>
<name>A0ABW0QXW9_9BACL</name>
<proteinExistence type="predicted"/>
<evidence type="ECO:0000313" key="1">
    <source>
        <dbReference type="EMBL" id="MFC5528452.1"/>
    </source>
</evidence>
<reference evidence="2" key="1">
    <citation type="journal article" date="2019" name="Int. J. Syst. Evol. Microbiol.">
        <title>The Global Catalogue of Microorganisms (GCM) 10K type strain sequencing project: providing services to taxonomists for standard genome sequencing and annotation.</title>
        <authorList>
            <consortium name="The Broad Institute Genomics Platform"/>
            <consortium name="The Broad Institute Genome Sequencing Center for Infectious Disease"/>
            <person name="Wu L."/>
            <person name="Ma J."/>
        </authorList>
    </citation>
    <scope>NUCLEOTIDE SEQUENCE [LARGE SCALE GENOMIC DNA]</scope>
    <source>
        <strain evidence="2">CGMCC 1.18578</strain>
    </source>
</reference>
<dbReference type="SUPFAM" id="SSF52540">
    <property type="entry name" value="P-loop containing nucleoside triphosphate hydrolases"/>
    <property type="match status" value="1"/>
</dbReference>